<evidence type="ECO:0000313" key="1">
    <source>
        <dbReference type="EMBL" id="GGA58227.1"/>
    </source>
</evidence>
<reference evidence="2" key="1">
    <citation type="journal article" date="2019" name="Int. J. Syst. Evol. Microbiol.">
        <title>The Global Catalogue of Microorganisms (GCM) 10K type strain sequencing project: providing services to taxonomists for standard genome sequencing and annotation.</title>
        <authorList>
            <consortium name="The Broad Institute Genomics Platform"/>
            <consortium name="The Broad Institute Genome Sequencing Center for Infectious Disease"/>
            <person name="Wu L."/>
            <person name="Ma J."/>
        </authorList>
    </citation>
    <scope>NUCLEOTIDE SEQUENCE [LARGE SCALE GENOMIC DNA]</scope>
    <source>
        <strain evidence="2">CGMCC 1.12806</strain>
    </source>
</reference>
<evidence type="ECO:0000313" key="2">
    <source>
        <dbReference type="Proteomes" id="UP000627464"/>
    </source>
</evidence>
<protein>
    <recommendedName>
        <fullName evidence="3">WAPL domain-containing protein</fullName>
    </recommendedName>
</protein>
<comment type="caution">
    <text evidence="1">The sequence shown here is derived from an EMBL/GenBank/DDBJ whole genome shotgun (WGS) entry which is preliminary data.</text>
</comment>
<dbReference type="EMBL" id="BMFZ01000012">
    <property type="protein sequence ID" value="GGA58227.1"/>
    <property type="molecule type" value="Genomic_DNA"/>
</dbReference>
<organism evidence="1 2">
    <name type="scientific">Hafnia psychrotolerans</name>
    <dbReference type="NCBI Taxonomy" id="1477018"/>
    <lineage>
        <taxon>Bacteria</taxon>
        <taxon>Pseudomonadati</taxon>
        <taxon>Pseudomonadota</taxon>
        <taxon>Gammaproteobacteria</taxon>
        <taxon>Enterobacterales</taxon>
        <taxon>Hafniaceae</taxon>
        <taxon>Hafnia</taxon>
    </lineage>
</organism>
<sequence>MRDIYHAVVSNSDLLKNLSQEALTDYKNNCGDAASGIVFALTTLGCLSMEACDSDEYSDEECRRDMMGLSSALRHLPRLMQALDQNRESADYELKRRGVIK</sequence>
<dbReference type="Proteomes" id="UP000627464">
    <property type="component" value="Unassembled WGS sequence"/>
</dbReference>
<proteinExistence type="predicted"/>
<evidence type="ECO:0008006" key="3">
    <source>
        <dbReference type="Google" id="ProtNLM"/>
    </source>
</evidence>
<keyword evidence="2" id="KW-1185">Reference proteome</keyword>
<accession>A0ABQ1H5F2</accession>
<name>A0ABQ1H5F2_9GAMM</name>
<gene>
    <name evidence="1" type="ORF">GCM10011328_37150</name>
</gene>
<dbReference type="RefSeq" id="WP_188475020.1">
    <property type="nucleotide sequence ID" value="NZ_BMFZ01000012.1"/>
</dbReference>